<dbReference type="Proteomes" id="UP000226437">
    <property type="component" value="Unassembled WGS sequence"/>
</dbReference>
<dbReference type="OrthoDB" id="3296006at2"/>
<gene>
    <name evidence="1" type="ORF">CGL56_00920</name>
</gene>
<sequence length="176" mass="19195">MMLPRISILAFLVLLLLTGCDPARREAKANFGEQGVTTFILVRHAEKDYGTDPLLTPTGDSRAARLAEMLSQTELAAVYSTDTHRTRLTAAPAAEQAGLDTQIYDGQALTYFAHQLRRRHAGETVLVVGHSDTTPELANLLAKTETMARFSELDYGNLLVVSIPPVGKAGVLNLRY</sequence>
<dbReference type="Pfam" id="PF00300">
    <property type="entry name" value="His_Phos_1"/>
    <property type="match status" value="1"/>
</dbReference>
<dbReference type="EMBL" id="PDLO01000001">
    <property type="protein sequence ID" value="PHK99642.1"/>
    <property type="molecule type" value="Genomic_DNA"/>
</dbReference>
<reference evidence="1 2" key="1">
    <citation type="submission" date="2017-10" db="EMBL/GenBank/DDBJ databases">
        <title>The draft genome sequence of Lewinella marina KCTC 32374.</title>
        <authorList>
            <person name="Wang K."/>
        </authorList>
    </citation>
    <scope>NUCLEOTIDE SEQUENCE [LARGE SCALE GENOMIC DNA]</scope>
    <source>
        <strain evidence="1 2">MKG-38</strain>
    </source>
</reference>
<dbReference type="SUPFAM" id="SSF53254">
    <property type="entry name" value="Phosphoglycerate mutase-like"/>
    <property type="match status" value="1"/>
</dbReference>
<organism evidence="1 2">
    <name type="scientific">Neolewinella marina</name>
    <dbReference type="NCBI Taxonomy" id="438751"/>
    <lineage>
        <taxon>Bacteria</taxon>
        <taxon>Pseudomonadati</taxon>
        <taxon>Bacteroidota</taxon>
        <taxon>Saprospiria</taxon>
        <taxon>Saprospirales</taxon>
        <taxon>Lewinellaceae</taxon>
        <taxon>Neolewinella</taxon>
    </lineage>
</organism>
<dbReference type="Gene3D" id="3.40.50.1240">
    <property type="entry name" value="Phosphoglycerate mutase-like"/>
    <property type="match status" value="1"/>
</dbReference>
<name>A0A2G0CI35_9BACT</name>
<protein>
    <recommendedName>
        <fullName evidence="3">Histidine phosphatase family protein</fullName>
    </recommendedName>
</protein>
<accession>A0A2G0CI35</accession>
<comment type="caution">
    <text evidence="1">The sequence shown here is derived from an EMBL/GenBank/DDBJ whole genome shotgun (WGS) entry which is preliminary data.</text>
</comment>
<dbReference type="InterPro" id="IPR013078">
    <property type="entry name" value="His_Pase_superF_clade-1"/>
</dbReference>
<evidence type="ECO:0000313" key="1">
    <source>
        <dbReference type="EMBL" id="PHK99642.1"/>
    </source>
</evidence>
<dbReference type="InterPro" id="IPR029033">
    <property type="entry name" value="His_PPase_superfam"/>
</dbReference>
<dbReference type="CDD" id="cd07067">
    <property type="entry name" value="HP_PGM_like"/>
    <property type="match status" value="1"/>
</dbReference>
<keyword evidence="2" id="KW-1185">Reference proteome</keyword>
<evidence type="ECO:0000313" key="2">
    <source>
        <dbReference type="Proteomes" id="UP000226437"/>
    </source>
</evidence>
<proteinExistence type="predicted"/>
<evidence type="ECO:0008006" key="3">
    <source>
        <dbReference type="Google" id="ProtNLM"/>
    </source>
</evidence>
<dbReference type="AlphaFoldDB" id="A0A2G0CI35"/>
<dbReference type="PROSITE" id="PS51257">
    <property type="entry name" value="PROKAR_LIPOPROTEIN"/>
    <property type="match status" value="1"/>
</dbReference>